<protein>
    <submittedName>
        <fullName evidence="6">Putative acetyltransferase</fullName>
    </submittedName>
</protein>
<feature type="binding site" evidence="4">
    <location>
        <begin position="142"/>
        <end position="143"/>
    </location>
    <ligand>
        <name>acetyl-CoA</name>
        <dbReference type="ChEBI" id="CHEBI:57288"/>
    </ligand>
</feature>
<evidence type="ECO:0000256" key="4">
    <source>
        <dbReference type="HAMAP-Rule" id="MF_01812"/>
    </source>
</evidence>
<dbReference type="SUPFAM" id="SSF55729">
    <property type="entry name" value="Acyl-CoA N-acyltransferases (Nat)"/>
    <property type="match status" value="1"/>
</dbReference>
<proteinExistence type="inferred from homology"/>
<dbReference type="PROSITE" id="PS51186">
    <property type="entry name" value="GNAT"/>
    <property type="match status" value="1"/>
</dbReference>
<dbReference type="AlphaFoldDB" id="A0A7W7S6F7"/>
<keyword evidence="2 4" id="KW-0808">Transferase</keyword>
<dbReference type="GO" id="GO:0034069">
    <property type="term" value="F:aminoglycoside N-acetyltransferase activity"/>
    <property type="evidence" value="ECO:0007669"/>
    <property type="project" value="TreeGrafter"/>
</dbReference>
<dbReference type="InterPro" id="IPR022902">
    <property type="entry name" value="NAcTrfase_Eis"/>
</dbReference>
<sequence length="431" mass="47121">MVTQIRPPRREEMDAYYRVLPYVNGLPQWEPADAAWHGGPEPWPPQPTPATTEQIEEWAETDGRNDRFHPIAAFVDGACVGASATLSFEVTVPGGETVRTAGVTSTAVTATHRRRGHLRGMMQAMFDAALKRGEPLAMLSASEGSIYGRYGFSPATYRARWELDRHKAALLPAAPDPGALELVDAAQAKRFWPEVHAKVRARRVGELSPLPGHWDELSDDADGTRGPLRYLMHRDEHGDVDGLANFRLPWSPTADTAGTLVVDALEATCPAAYRALWTLLVDFDLTRTIVAPGRPRDEPLRWMLANPRAMRITRQSDNLWARLLDVPLALAQRAYDTAGSLVFTVDGDLMCPANNGTWLLRADGAEVTCVATDQAADLTVTVPALSSLYFGGGSAHDLAYAGHLTPHTDGAIGQLARMFRTDPEPHNSFGF</sequence>
<comment type="subunit">
    <text evidence="4">Homohexamer; trimer of dimers.</text>
</comment>
<keyword evidence="7" id="KW-1185">Reference proteome</keyword>
<evidence type="ECO:0000313" key="7">
    <source>
        <dbReference type="Proteomes" id="UP000573327"/>
    </source>
</evidence>
<name>A0A7W7S6F7_9ACTN</name>
<dbReference type="Gene3D" id="3.30.1050.10">
    <property type="entry name" value="SCP2 sterol-binding domain"/>
    <property type="match status" value="1"/>
</dbReference>
<feature type="active site" description="Proton donor" evidence="4">
    <location>
        <position position="147"/>
    </location>
</feature>
<dbReference type="Proteomes" id="UP000573327">
    <property type="component" value="Unassembled WGS sequence"/>
</dbReference>
<dbReference type="InterPro" id="IPR025559">
    <property type="entry name" value="Eis_dom"/>
</dbReference>
<comment type="caution">
    <text evidence="4">Lacks conserved residue(s) required for the propagation of feature annotation.</text>
</comment>
<evidence type="ECO:0000256" key="3">
    <source>
        <dbReference type="ARBA" id="ARBA00023315"/>
    </source>
</evidence>
<dbReference type="InterPro" id="IPR051554">
    <property type="entry name" value="Acetyltransferase_Eis"/>
</dbReference>
<accession>A0A7W7S6F7</accession>
<dbReference type="InterPro" id="IPR041380">
    <property type="entry name" value="Acetyltransf_17"/>
</dbReference>
<feature type="domain" description="N-acetyltransferase" evidence="5">
    <location>
        <begin position="20"/>
        <end position="177"/>
    </location>
</feature>
<organism evidence="6 7">
    <name type="scientific">Kitasatospora gansuensis</name>
    <dbReference type="NCBI Taxonomy" id="258050"/>
    <lineage>
        <taxon>Bacteria</taxon>
        <taxon>Bacillati</taxon>
        <taxon>Actinomycetota</taxon>
        <taxon>Actinomycetes</taxon>
        <taxon>Kitasatosporales</taxon>
        <taxon>Streptomycetaceae</taxon>
        <taxon>Kitasatospora</taxon>
    </lineage>
</organism>
<dbReference type="HAMAP" id="MF_01812">
    <property type="entry name" value="Eis"/>
    <property type="match status" value="1"/>
</dbReference>
<dbReference type="Gene3D" id="3.40.630.30">
    <property type="match status" value="2"/>
</dbReference>
<dbReference type="Pfam" id="PF17668">
    <property type="entry name" value="Acetyltransf_17"/>
    <property type="match status" value="1"/>
</dbReference>
<dbReference type="Pfam" id="PF13530">
    <property type="entry name" value="SCP2_2"/>
    <property type="match status" value="1"/>
</dbReference>
<dbReference type="InterPro" id="IPR016181">
    <property type="entry name" value="Acyl_CoA_acyltransferase"/>
</dbReference>
<evidence type="ECO:0000313" key="6">
    <source>
        <dbReference type="EMBL" id="MBB4944778.1"/>
    </source>
</evidence>
<comment type="similarity">
    <text evidence="1 4">Belongs to the acetyltransferase Eis family.</text>
</comment>
<feature type="active site" description="Proton acceptor; via carboxylate" evidence="4">
    <location>
        <position position="431"/>
    </location>
</feature>
<gene>
    <name evidence="6" type="ORF">F4556_000313</name>
</gene>
<reference evidence="6 7" key="1">
    <citation type="submission" date="2020-08" db="EMBL/GenBank/DDBJ databases">
        <title>Sequencing the genomes of 1000 actinobacteria strains.</title>
        <authorList>
            <person name="Klenk H.-P."/>
        </authorList>
    </citation>
    <scope>NUCLEOTIDE SEQUENCE [LARGE SCALE GENOMIC DNA]</scope>
    <source>
        <strain evidence="6 7">DSM 44786</strain>
    </source>
</reference>
<dbReference type="GO" id="GO:0030649">
    <property type="term" value="P:aminoglycoside antibiotic catabolic process"/>
    <property type="evidence" value="ECO:0007669"/>
    <property type="project" value="TreeGrafter"/>
</dbReference>
<dbReference type="SUPFAM" id="SSF55718">
    <property type="entry name" value="SCP-like"/>
    <property type="match status" value="1"/>
</dbReference>
<evidence type="ECO:0000256" key="1">
    <source>
        <dbReference type="ARBA" id="ARBA00009213"/>
    </source>
</evidence>
<dbReference type="PANTHER" id="PTHR37817:SF1">
    <property type="entry name" value="N-ACETYLTRANSFERASE EIS"/>
    <property type="match status" value="1"/>
</dbReference>
<keyword evidence="3 4" id="KW-0012">Acyltransferase</keyword>
<dbReference type="InterPro" id="IPR036527">
    <property type="entry name" value="SCP2_sterol-bd_dom_sf"/>
</dbReference>
<evidence type="ECO:0000259" key="5">
    <source>
        <dbReference type="PROSITE" id="PS51186"/>
    </source>
</evidence>
<dbReference type="NCBIfam" id="NF002367">
    <property type="entry name" value="PRK01346.1-4"/>
    <property type="match status" value="1"/>
</dbReference>
<dbReference type="InterPro" id="IPR000182">
    <property type="entry name" value="GNAT_dom"/>
</dbReference>
<feature type="binding site" evidence="4">
    <location>
        <begin position="114"/>
        <end position="119"/>
    </location>
    <ligand>
        <name>acetyl-CoA</name>
        <dbReference type="ChEBI" id="CHEBI:57288"/>
    </ligand>
</feature>
<evidence type="ECO:0000256" key="2">
    <source>
        <dbReference type="ARBA" id="ARBA00022679"/>
    </source>
</evidence>
<dbReference type="RefSeq" id="WP_184910963.1">
    <property type="nucleotide sequence ID" value="NZ_JACHJR010000001.1"/>
</dbReference>
<dbReference type="Pfam" id="PF13527">
    <property type="entry name" value="Acetyltransf_9"/>
    <property type="match status" value="1"/>
</dbReference>
<dbReference type="EMBL" id="JACHJR010000001">
    <property type="protein sequence ID" value="MBB4944778.1"/>
    <property type="molecule type" value="Genomic_DNA"/>
</dbReference>
<dbReference type="PANTHER" id="PTHR37817">
    <property type="entry name" value="N-ACETYLTRANSFERASE EIS"/>
    <property type="match status" value="1"/>
</dbReference>
<comment type="caution">
    <text evidence="6">The sequence shown here is derived from an EMBL/GenBank/DDBJ whole genome shotgun (WGS) entry which is preliminary data.</text>
</comment>